<accession>A0A6J7IGX6</accession>
<dbReference type="EMBL" id="CAFBMY010000121">
    <property type="protein sequence ID" value="CAB4929417.1"/>
    <property type="molecule type" value="Genomic_DNA"/>
</dbReference>
<sequence>MPTSTKLINMVTKPALSVTRDISMSFFLIINQAETPAIKAAPVNAAEGIVWKKVTTAVFCVRTVKIFVSSARPLVALRM</sequence>
<name>A0A6J7IGX6_9ZZZZ</name>
<reference evidence="1" key="1">
    <citation type="submission" date="2020-05" db="EMBL/GenBank/DDBJ databases">
        <authorList>
            <person name="Chiriac C."/>
            <person name="Salcher M."/>
            <person name="Ghai R."/>
            <person name="Kavagutti S V."/>
        </authorList>
    </citation>
    <scope>NUCLEOTIDE SEQUENCE</scope>
</reference>
<organism evidence="1">
    <name type="scientific">freshwater metagenome</name>
    <dbReference type="NCBI Taxonomy" id="449393"/>
    <lineage>
        <taxon>unclassified sequences</taxon>
        <taxon>metagenomes</taxon>
        <taxon>ecological metagenomes</taxon>
    </lineage>
</organism>
<protein>
    <submittedName>
        <fullName evidence="1">Unannotated protein</fullName>
    </submittedName>
</protein>
<evidence type="ECO:0000313" key="1">
    <source>
        <dbReference type="EMBL" id="CAB4929417.1"/>
    </source>
</evidence>
<gene>
    <name evidence="1" type="ORF">UFOPK3707_00771</name>
</gene>
<proteinExistence type="predicted"/>
<dbReference type="AlphaFoldDB" id="A0A6J7IGX6"/>